<evidence type="ECO:0000256" key="2">
    <source>
        <dbReference type="ARBA" id="ARBA00022692"/>
    </source>
</evidence>
<dbReference type="AlphaFoldDB" id="A0A2V0PNW5"/>
<feature type="transmembrane region" description="Helical" evidence="5">
    <location>
        <begin position="6"/>
        <end position="32"/>
    </location>
</feature>
<evidence type="ECO:0000313" key="8">
    <source>
        <dbReference type="Proteomes" id="UP000247498"/>
    </source>
</evidence>
<sequence length="209" mass="22388">MGWQFTAKLMGIACLFALVLFLSNSAFMYLTVPSFWRRTTSCIGMALGVERYCHMALLKVTVVSGGVLIASYGDANANLFGVSLQVGATLGDALRIILLQLVMQQRHVKLSPVASLFYIAPAAVLAFWLPVATIGLPRLLLQDAPIPWAWLAISSEAATGLNLVGFTLISTTSALTASVSGPLKDWVCVVAAMAVFKTPVSTQQWCGYL</sequence>
<evidence type="ECO:0000256" key="5">
    <source>
        <dbReference type="SAM" id="Phobius"/>
    </source>
</evidence>
<name>A0A2V0PNW5_9CHLO</name>
<protein>
    <recommendedName>
        <fullName evidence="6">Sugar phosphate transporter domain-containing protein</fullName>
    </recommendedName>
</protein>
<organism evidence="7 8">
    <name type="scientific">Raphidocelis subcapitata</name>
    <dbReference type="NCBI Taxonomy" id="307507"/>
    <lineage>
        <taxon>Eukaryota</taxon>
        <taxon>Viridiplantae</taxon>
        <taxon>Chlorophyta</taxon>
        <taxon>core chlorophytes</taxon>
        <taxon>Chlorophyceae</taxon>
        <taxon>CS clade</taxon>
        <taxon>Sphaeropleales</taxon>
        <taxon>Selenastraceae</taxon>
        <taxon>Raphidocelis</taxon>
    </lineage>
</organism>
<comment type="caution">
    <text evidence="7">The sequence shown here is derived from an EMBL/GenBank/DDBJ whole genome shotgun (WGS) entry which is preliminary data.</text>
</comment>
<keyword evidence="3 5" id="KW-1133">Transmembrane helix</keyword>
<dbReference type="InterPro" id="IPR050186">
    <property type="entry name" value="TPT_transporter"/>
</dbReference>
<dbReference type="InterPro" id="IPR004853">
    <property type="entry name" value="Sugar_P_trans_dom"/>
</dbReference>
<dbReference type="InParanoid" id="A0A2V0PNW5"/>
<evidence type="ECO:0000313" key="7">
    <source>
        <dbReference type="EMBL" id="GBF99823.1"/>
    </source>
</evidence>
<proteinExistence type="predicted"/>
<feature type="transmembrane region" description="Helical" evidence="5">
    <location>
        <begin position="79"/>
        <end position="103"/>
    </location>
</feature>
<dbReference type="OrthoDB" id="6418713at2759"/>
<keyword evidence="2 5" id="KW-0812">Transmembrane</keyword>
<feature type="transmembrane region" description="Helical" evidence="5">
    <location>
        <begin position="115"/>
        <end position="136"/>
    </location>
</feature>
<dbReference type="Proteomes" id="UP000247498">
    <property type="component" value="Unassembled WGS sequence"/>
</dbReference>
<feature type="domain" description="Sugar phosphate transporter" evidence="6">
    <location>
        <begin position="56"/>
        <end position="207"/>
    </location>
</feature>
<gene>
    <name evidence="7" type="ORF">Rsub_12938</name>
</gene>
<evidence type="ECO:0000256" key="1">
    <source>
        <dbReference type="ARBA" id="ARBA00004141"/>
    </source>
</evidence>
<evidence type="ECO:0000256" key="3">
    <source>
        <dbReference type="ARBA" id="ARBA00022989"/>
    </source>
</evidence>
<dbReference type="GO" id="GO:0016020">
    <property type="term" value="C:membrane"/>
    <property type="evidence" value="ECO:0007669"/>
    <property type="project" value="UniProtKB-SubCell"/>
</dbReference>
<dbReference type="PANTHER" id="PTHR11132">
    <property type="entry name" value="SOLUTE CARRIER FAMILY 35"/>
    <property type="match status" value="1"/>
</dbReference>
<keyword evidence="4 5" id="KW-0472">Membrane</keyword>
<feature type="transmembrane region" description="Helical" evidence="5">
    <location>
        <begin position="148"/>
        <end position="169"/>
    </location>
</feature>
<evidence type="ECO:0000259" key="6">
    <source>
        <dbReference type="Pfam" id="PF03151"/>
    </source>
</evidence>
<keyword evidence="8" id="KW-1185">Reference proteome</keyword>
<feature type="transmembrane region" description="Helical" evidence="5">
    <location>
        <begin position="52"/>
        <end position="73"/>
    </location>
</feature>
<accession>A0A2V0PNW5</accession>
<reference evidence="7 8" key="1">
    <citation type="journal article" date="2018" name="Sci. Rep.">
        <title>Raphidocelis subcapitata (=Pseudokirchneriella subcapitata) provides an insight into genome evolution and environmental adaptations in the Sphaeropleales.</title>
        <authorList>
            <person name="Suzuki S."/>
            <person name="Yamaguchi H."/>
            <person name="Nakajima N."/>
            <person name="Kawachi M."/>
        </authorList>
    </citation>
    <scope>NUCLEOTIDE SEQUENCE [LARGE SCALE GENOMIC DNA]</scope>
    <source>
        <strain evidence="7 8">NIES-35</strain>
    </source>
</reference>
<dbReference type="EMBL" id="BDRX01000175">
    <property type="protein sequence ID" value="GBF99823.1"/>
    <property type="molecule type" value="Genomic_DNA"/>
</dbReference>
<dbReference type="Pfam" id="PF03151">
    <property type="entry name" value="TPT"/>
    <property type="match status" value="1"/>
</dbReference>
<comment type="subcellular location">
    <subcellularLocation>
        <location evidence="1">Membrane</location>
        <topology evidence="1">Multi-pass membrane protein</topology>
    </subcellularLocation>
</comment>
<evidence type="ECO:0000256" key="4">
    <source>
        <dbReference type="ARBA" id="ARBA00023136"/>
    </source>
</evidence>